<keyword evidence="5" id="KW-1185">Reference proteome</keyword>
<dbReference type="Gene3D" id="1.10.150.280">
    <property type="entry name" value="AF1531-like domain"/>
    <property type="match status" value="1"/>
</dbReference>
<name>A0ABN5TS69_9GAMM</name>
<feature type="domain" description="Helix-hairpin-helix DNA-binding motif class 1" evidence="3">
    <location>
        <begin position="60"/>
        <end position="79"/>
    </location>
</feature>
<dbReference type="SMART" id="SM00278">
    <property type="entry name" value="HhH1"/>
    <property type="match status" value="2"/>
</dbReference>
<feature type="signal peptide" evidence="2">
    <location>
        <begin position="1"/>
        <end position="20"/>
    </location>
</feature>
<dbReference type="NCBIfam" id="TIGR00426">
    <property type="entry name" value="competence protein ComEA helix-hairpin-helix repeat region"/>
    <property type="match status" value="1"/>
</dbReference>
<gene>
    <name evidence="4" type="primary">comEA</name>
    <name evidence="4" type="ORF">STH12_00810</name>
</gene>
<evidence type="ECO:0000259" key="3">
    <source>
        <dbReference type="SMART" id="SM00278"/>
    </source>
</evidence>
<accession>A0ABN5TS69</accession>
<feature type="chain" id="PRO_5047124303" evidence="2">
    <location>
        <begin position="21"/>
        <end position="112"/>
    </location>
</feature>
<dbReference type="Pfam" id="PF12836">
    <property type="entry name" value="HHH_3"/>
    <property type="match status" value="1"/>
</dbReference>
<feature type="domain" description="Helix-hairpin-helix DNA-binding motif class 1" evidence="3">
    <location>
        <begin position="90"/>
        <end position="109"/>
    </location>
</feature>
<dbReference type="Proteomes" id="UP000278437">
    <property type="component" value="Chromosome"/>
</dbReference>
<organism evidence="4 5">
    <name type="scientific">Shewanella khirikhana</name>
    <dbReference type="NCBI Taxonomy" id="1965282"/>
    <lineage>
        <taxon>Bacteria</taxon>
        <taxon>Pseudomonadati</taxon>
        <taxon>Pseudomonadota</taxon>
        <taxon>Gammaproteobacteria</taxon>
        <taxon>Alteromonadales</taxon>
        <taxon>Shewanellaceae</taxon>
        <taxon>Shewanella</taxon>
    </lineage>
</organism>
<sequence>MNKLLVCLLLGAACHLPLYAADAAKTEPAAKAPATNAPTPNASVQKHQTSKISINSATEAELQLLKGIGEAKAKAIVEYRKQYGRFASVEDLTKVPGVGQKVLDDNRDLLSL</sequence>
<protein>
    <submittedName>
        <fullName evidence="4">ComE operon protein 1</fullName>
    </submittedName>
</protein>
<dbReference type="InterPro" id="IPR004509">
    <property type="entry name" value="Competence_ComEA_HhH"/>
</dbReference>
<dbReference type="SUPFAM" id="SSF47781">
    <property type="entry name" value="RuvA domain 2-like"/>
    <property type="match status" value="1"/>
</dbReference>
<dbReference type="RefSeq" id="WP_126166366.1">
    <property type="nucleotide sequence ID" value="NZ_CP020373.1"/>
</dbReference>
<feature type="compositionally biased region" description="Low complexity" evidence="1">
    <location>
        <begin position="27"/>
        <end position="42"/>
    </location>
</feature>
<dbReference type="InterPro" id="IPR010994">
    <property type="entry name" value="RuvA_2-like"/>
</dbReference>
<evidence type="ECO:0000256" key="1">
    <source>
        <dbReference type="SAM" id="MobiDB-lite"/>
    </source>
</evidence>
<reference evidence="5" key="1">
    <citation type="submission" date="2017-03" db="EMBL/GenBank/DDBJ databases">
        <title>Full genome sequence of a non-lethal Shewanella isolate that potentiates virulence of Vibio parahaemolyticus causing acute hepatopancreatic necrosis disease (AHPND) in shrimp.</title>
        <authorList>
            <person name="Prachumwat A."/>
            <person name="Sritunyalucksana K."/>
        </authorList>
    </citation>
    <scope>NUCLEOTIDE SEQUENCE [LARGE SCALE GENOMIC DNA]</scope>
    <source>
        <strain evidence="5">TH2012</strain>
    </source>
</reference>
<feature type="region of interest" description="Disordered" evidence="1">
    <location>
        <begin position="27"/>
        <end position="50"/>
    </location>
</feature>
<dbReference type="PANTHER" id="PTHR21180">
    <property type="entry name" value="ENDONUCLEASE/EXONUCLEASE/PHOSPHATASE FAMILY DOMAIN-CONTAINING PROTEIN 1"/>
    <property type="match status" value="1"/>
</dbReference>
<dbReference type="InterPro" id="IPR051675">
    <property type="entry name" value="Endo/Exo/Phosphatase_dom_1"/>
</dbReference>
<dbReference type="InterPro" id="IPR003583">
    <property type="entry name" value="Hlx-hairpin-Hlx_DNA-bd_motif"/>
</dbReference>
<dbReference type="EMBL" id="CP020373">
    <property type="protein sequence ID" value="AZQ09946.1"/>
    <property type="molecule type" value="Genomic_DNA"/>
</dbReference>
<evidence type="ECO:0000313" key="5">
    <source>
        <dbReference type="Proteomes" id="UP000278437"/>
    </source>
</evidence>
<evidence type="ECO:0000256" key="2">
    <source>
        <dbReference type="SAM" id="SignalP"/>
    </source>
</evidence>
<evidence type="ECO:0000313" key="4">
    <source>
        <dbReference type="EMBL" id="AZQ09946.1"/>
    </source>
</evidence>
<dbReference type="PANTHER" id="PTHR21180:SF32">
    <property type="entry name" value="ENDONUCLEASE_EXONUCLEASE_PHOSPHATASE FAMILY DOMAIN-CONTAINING PROTEIN 1"/>
    <property type="match status" value="1"/>
</dbReference>
<keyword evidence="2" id="KW-0732">Signal</keyword>
<proteinExistence type="predicted"/>